<keyword evidence="17" id="KW-1185">Reference proteome</keyword>
<dbReference type="GO" id="GO:0004252">
    <property type="term" value="F:serine-type endopeptidase activity"/>
    <property type="evidence" value="ECO:0007669"/>
    <property type="project" value="InterPro"/>
</dbReference>
<evidence type="ECO:0000256" key="10">
    <source>
        <dbReference type="ARBA" id="ARBA00023180"/>
    </source>
</evidence>
<evidence type="ECO:0000256" key="6">
    <source>
        <dbReference type="ARBA" id="ARBA00022729"/>
    </source>
</evidence>
<dbReference type="SUPFAM" id="SSF50494">
    <property type="entry name" value="Trypsin-like serine proteases"/>
    <property type="match status" value="1"/>
</dbReference>
<dbReference type="OMA" id="CIDITIR"/>
<dbReference type="CDD" id="cd01450">
    <property type="entry name" value="vWFA_subfamily_ECM"/>
    <property type="match status" value="1"/>
</dbReference>
<comment type="subcellular location">
    <subcellularLocation>
        <location evidence="3">Cell surface</location>
    </subcellularLocation>
</comment>
<sequence length="668" mass="74070">MQFHLTHNSKLITSMNMTAAKLFLWVGIMVMLTHLTLCKKKKKASCPPFPHTTLENGQIIAVEKDKFQFRCNRGYFLSSPPVVRCWRGKWSSVAEPKCSRKEGQCDDPPPVHGSEVYGDEREVGATIQYVCLPGYILIGSGKRTCLESGYWDGITPTCMEESEPLQSLAERLKDKFITEVGVHSNDSILPKELDRKSLKEGLELVILIDRSSSIDPEDFKIGKDFLKFLFREFGVRNGNNTTGTRATVIAFGSEADIIFNVDDANIAGPVEADRALDQLEANGGGTALEKALLKVALVTEGLRRKAKKAIFLLTDGEPNIGSEGIDPEHLAQILKSDAGFEIFTVGIGRGINRQLLSDIASKPPLSHVFILDKYSDLQAIMKIIKNRPPEAPAVDPGRCGYVKNKQHHLKVWPWLAAIYVAIPNNASKPRLSFCGGTLICRQWVLTAASCFYHVEKNETDENIQINTQEVFVSLGEEDLRKEDSNQLNFYATDVIIHPKFREPNGLQDNLALIKLNAPAPMGQFRPACLPPTEKPVHLHLDLNINTSIAGWGLPPDHEHDRDIHGGTTRVHLLSKSVALEEEDTCVQTSGRAARVNIFCAGTGADTCIGDLGSPIIAVDPSTHLHHILGVLSKRLKCKLGHNQYSELTQYVNWIDDVTNKCQQEHYMA</sequence>
<evidence type="ECO:0000256" key="4">
    <source>
        <dbReference type="ARBA" id="ARBA00022588"/>
    </source>
</evidence>
<dbReference type="EMBL" id="KK116270">
    <property type="protein sequence ID" value="KFM67245.1"/>
    <property type="molecule type" value="Genomic_DNA"/>
</dbReference>
<dbReference type="Pfam" id="PF00089">
    <property type="entry name" value="Trypsin"/>
    <property type="match status" value="1"/>
</dbReference>
<dbReference type="PROSITE" id="PS50240">
    <property type="entry name" value="TRYPSIN_DOM"/>
    <property type="match status" value="1"/>
</dbReference>
<dbReference type="Gene3D" id="2.10.70.10">
    <property type="entry name" value="Complement Module, domain 1"/>
    <property type="match status" value="2"/>
</dbReference>
<dbReference type="InterPro" id="IPR035976">
    <property type="entry name" value="Sushi/SCR/CCP_sf"/>
</dbReference>
<dbReference type="InterPro" id="IPR036465">
    <property type="entry name" value="vWFA_dom_sf"/>
</dbReference>
<feature type="domain" description="VWFA" evidence="13">
    <location>
        <begin position="203"/>
        <end position="384"/>
    </location>
</feature>
<dbReference type="InterPro" id="IPR002035">
    <property type="entry name" value="VWF_A"/>
</dbReference>
<evidence type="ECO:0000256" key="3">
    <source>
        <dbReference type="ARBA" id="ARBA00004241"/>
    </source>
</evidence>
<keyword evidence="4" id="KW-0399">Innate immunity</keyword>
<dbReference type="SMART" id="SM00327">
    <property type="entry name" value="VWA"/>
    <property type="match status" value="1"/>
</dbReference>
<dbReference type="CDD" id="cd00033">
    <property type="entry name" value="CCP"/>
    <property type="match status" value="2"/>
</dbReference>
<comment type="caution">
    <text evidence="12">Lacks conserved residue(s) required for the propagation of feature annotation.</text>
</comment>
<dbReference type="Pfam" id="PF00092">
    <property type="entry name" value="VWA"/>
    <property type="match status" value="1"/>
</dbReference>
<keyword evidence="7" id="KW-0677">Repeat</keyword>
<evidence type="ECO:0000256" key="5">
    <source>
        <dbReference type="ARBA" id="ARBA00022659"/>
    </source>
</evidence>
<gene>
    <name evidence="16" type="ORF">X975_13025</name>
</gene>
<feature type="disulfide bond" evidence="12">
    <location>
        <begin position="131"/>
        <end position="158"/>
    </location>
</feature>
<feature type="domain" description="Sushi" evidence="15">
    <location>
        <begin position="103"/>
        <end position="160"/>
    </location>
</feature>
<evidence type="ECO:0000256" key="2">
    <source>
        <dbReference type="ARBA" id="ARBA00001946"/>
    </source>
</evidence>
<evidence type="ECO:0000256" key="12">
    <source>
        <dbReference type="PROSITE-ProRule" id="PRU00302"/>
    </source>
</evidence>
<feature type="domain" description="Peptidase S1" evidence="14">
    <location>
        <begin position="394"/>
        <end position="659"/>
    </location>
</feature>
<dbReference type="SUPFAM" id="SSF53300">
    <property type="entry name" value="vWA-like"/>
    <property type="match status" value="1"/>
</dbReference>
<dbReference type="GO" id="GO:0009986">
    <property type="term" value="C:cell surface"/>
    <property type="evidence" value="ECO:0007669"/>
    <property type="project" value="UniProtKB-SubCell"/>
</dbReference>
<dbReference type="GO" id="GO:0032991">
    <property type="term" value="C:protein-containing complex"/>
    <property type="evidence" value="ECO:0007669"/>
    <property type="project" value="UniProtKB-ARBA"/>
</dbReference>
<dbReference type="PROSITE" id="PS50923">
    <property type="entry name" value="SUSHI"/>
    <property type="match status" value="2"/>
</dbReference>
<evidence type="ECO:0000313" key="16">
    <source>
        <dbReference type="EMBL" id="KFM67245.1"/>
    </source>
</evidence>
<feature type="domain" description="Sushi" evidence="15">
    <location>
        <begin position="44"/>
        <end position="100"/>
    </location>
</feature>
<dbReference type="InterPro" id="IPR001254">
    <property type="entry name" value="Trypsin_dom"/>
</dbReference>
<evidence type="ECO:0000259" key="14">
    <source>
        <dbReference type="PROSITE" id="PS50240"/>
    </source>
</evidence>
<dbReference type="Pfam" id="PF00084">
    <property type="entry name" value="Sushi"/>
    <property type="match status" value="2"/>
</dbReference>
<comment type="cofactor">
    <cofactor evidence="2">
        <name>Mg(2+)</name>
        <dbReference type="ChEBI" id="CHEBI:18420"/>
    </cofactor>
</comment>
<dbReference type="SMART" id="SM00032">
    <property type="entry name" value="CCP"/>
    <property type="match status" value="2"/>
</dbReference>
<dbReference type="Proteomes" id="UP000054359">
    <property type="component" value="Unassembled WGS sequence"/>
</dbReference>
<feature type="non-terminal residue" evidence="16">
    <location>
        <position position="668"/>
    </location>
</feature>
<dbReference type="GO" id="GO:0006508">
    <property type="term" value="P:proteolysis"/>
    <property type="evidence" value="ECO:0007669"/>
    <property type="project" value="InterPro"/>
</dbReference>
<protein>
    <recommendedName>
        <fullName evidence="11">C3/C5 convertase</fullName>
    </recommendedName>
</protein>
<name>A0A087TQ56_STEMI</name>
<evidence type="ECO:0000256" key="1">
    <source>
        <dbReference type="ARBA" id="ARBA00001936"/>
    </source>
</evidence>
<dbReference type="Gene3D" id="2.40.10.10">
    <property type="entry name" value="Trypsin-like serine proteases"/>
    <property type="match status" value="2"/>
</dbReference>
<dbReference type="SUPFAM" id="SSF57535">
    <property type="entry name" value="Complement control module/SCR domain"/>
    <property type="match status" value="2"/>
</dbReference>
<dbReference type="InterPro" id="IPR043504">
    <property type="entry name" value="Peptidase_S1_PA_chymotrypsin"/>
</dbReference>
<feature type="disulfide bond" evidence="12">
    <location>
        <begin position="71"/>
        <end position="98"/>
    </location>
</feature>
<proteinExistence type="predicted"/>
<reference evidence="16 17" key="1">
    <citation type="submission" date="2013-11" db="EMBL/GenBank/DDBJ databases">
        <title>Genome sequencing of Stegodyphus mimosarum.</title>
        <authorList>
            <person name="Bechsgaard J."/>
        </authorList>
    </citation>
    <scope>NUCLEOTIDE SEQUENCE [LARGE SCALE GENOMIC DNA]</scope>
</reference>
<dbReference type="InterPro" id="IPR009003">
    <property type="entry name" value="Peptidase_S1_PA"/>
</dbReference>
<comment type="cofactor">
    <cofactor evidence="1">
        <name>Mn(2+)</name>
        <dbReference type="ChEBI" id="CHEBI:29035"/>
    </cofactor>
</comment>
<dbReference type="SMART" id="SM00020">
    <property type="entry name" value="Tryp_SPc"/>
    <property type="match status" value="1"/>
</dbReference>
<keyword evidence="9 12" id="KW-1015">Disulfide bond</keyword>
<dbReference type="Gene3D" id="3.40.50.410">
    <property type="entry name" value="von Willebrand factor, type A domain"/>
    <property type="match status" value="1"/>
</dbReference>
<organism evidence="16 17">
    <name type="scientific">Stegodyphus mimosarum</name>
    <name type="common">African social velvet spider</name>
    <dbReference type="NCBI Taxonomy" id="407821"/>
    <lineage>
        <taxon>Eukaryota</taxon>
        <taxon>Metazoa</taxon>
        <taxon>Ecdysozoa</taxon>
        <taxon>Arthropoda</taxon>
        <taxon>Chelicerata</taxon>
        <taxon>Arachnida</taxon>
        <taxon>Araneae</taxon>
        <taxon>Araneomorphae</taxon>
        <taxon>Entelegynae</taxon>
        <taxon>Eresoidea</taxon>
        <taxon>Eresidae</taxon>
        <taxon>Stegodyphus</taxon>
    </lineage>
</organism>
<evidence type="ECO:0000313" key="17">
    <source>
        <dbReference type="Proteomes" id="UP000054359"/>
    </source>
</evidence>
<keyword evidence="8" id="KW-0391">Immunity</keyword>
<evidence type="ECO:0000256" key="11">
    <source>
        <dbReference type="ARBA" id="ARBA00029636"/>
    </source>
</evidence>
<dbReference type="STRING" id="407821.A0A087TQ56"/>
<dbReference type="OrthoDB" id="5565075at2759"/>
<keyword evidence="5 12" id="KW-0768">Sushi</keyword>
<dbReference type="PANTHER" id="PTHR46393">
    <property type="entry name" value="SUSHI DOMAIN-CONTAINING PROTEIN"/>
    <property type="match status" value="1"/>
</dbReference>
<evidence type="ECO:0000256" key="9">
    <source>
        <dbReference type="ARBA" id="ARBA00023157"/>
    </source>
</evidence>
<evidence type="ECO:0000256" key="7">
    <source>
        <dbReference type="ARBA" id="ARBA00022737"/>
    </source>
</evidence>
<accession>A0A087TQ56</accession>
<dbReference type="PANTHER" id="PTHR46393:SF7">
    <property type="entry name" value="COMPLEMENT C2"/>
    <property type="match status" value="1"/>
</dbReference>
<evidence type="ECO:0000259" key="15">
    <source>
        <dbReference type="PROSITE" id="PS50923"/>
    </source>
</evidence>
<dbReference type="AlphaFoldDB" id="A0A087TQ56"/>
<evidence type="ECO:0000259" key="13">
    <source>
        <dbReference type="PROSITE" id="PS50234"/>
    </source>
</evidence>
<evidence type="ECO:0000256" key="8">
    <source>
        <dbReference type="ARBA" id="ARBA00022859"/>
    </source>
</evidence>
<dbReference type="PROSITE" id="PS50234">
    <property type="entry name" value="VWFA"/>
    <property type="match status" value="1"/>
</dbReference>
<dbReference type="GO" id="GO:0045087">
    <property type="term" value="P:innate immune response"/>
    <property type="evidence" value="ECO:0007669"/>
    <property type="project" value="UniProtKB-KW"/>
</dbReference>
<keyword evidence="6" id="KW-0732">Signal</keyword>
<dbReference type="InterPro" id="IPR001314">
    <property type="entry name" value="Peptidase_S1A"/>
</dbReference>
<keyword evidence="10" id="KW-0325">Glycoprotein</keyword>
<dbReference type="InterPro" id="IPR000436">
    <property type="entry name" value="Sushi_SCR_CCP_dom"/>
</dbReference>
<dbReference type="PRINTS" id="PR00722">
    <property type="entry name" value="CHYMOTRYPSIN"/>
</dbReference>